<dbReference type="AlphaFoldDB" id="A0AAW6UC90"/>
<dbReference type="SUPFAM" id="SSF56601">
    <property type="entry name" value="beta-lactamase/transpeptidase-like"/>
    <property type="match status" value="1"/>
</dbReference>
<proteinExistence type="predicted"/>
<dbReference type="Gene3D" id="3.40.710.10">
    <property type="entry name" value="DD-peptidase/beta-lactamase superfamily"/>
    <property type="match status" value="1"/>
</dbReference>
<keyword evidence="3" id="KW-1185">Reference proteome</keyword>
<dbReference type="EC" id="3.-.-.-" evidence="2"/>
<keyword evidence="2" id="KW-0378">Hydrolase</keyword>
<reference evidence="2" key="1">
    <citation type="submission" date="2023-05" db="EMBL/GenBank/DDBJ databases">
        <title>Mariniplasma microaerophilum sp. nov., a novel anaerobic mollicute isolated from terrestrial mud volcano, Taman Peninsula, Russia.</title>
        <authorList>
            <person name="Khomyakova M.A."/>
            <person name="Merkel A.Y."/>
            <person name="Slobodkin A.I."/>
        </authorList>
    </citation>
    <scope>NUCLEOTIDE SEQUENCE</scope>
    <source>
        <strain evidence="2">M4Ah</strain>
    </source>
</reference>
<comment type="caution">
    <text evidence="2">The sequence shown here is derived from an EMBL/GenBank/DDBJ whole genome shotgun (WGS) entry which is preliminary data.</text>
</comment>
<dbReference type="GO" id="GO:0016787">
    <property type="term" value="F:hydrolase activity"/>
    <property type="evidence" value="ECO:0007669"/>
    <property type="project" value="UniProtKB-KW"/>
</dbReference>
<dbReference type="InterPro" id="IPR001466">
    <property type="entry name" value="Beta-lactam-related"/>
</dbReference>
<dbReference type="PANTHER" id="PTHR43283">
    <property type="entry name" value="BETA-LACTAMASE-RELATED"/>
    <property type="match status" value="1"/>
</dbReference>
<feature type="domain" description="Beta-lactamase-related" evidence="1">
    <location>
        <begin position="45"/>
        <end position="279"/>
    </location>
</feature>
<dbReference type="Proteomes" id="UP001431532">
    <property type="component" value="Unassembled WGS sequence"/>
</dbReference>
<evidence type="ECO:0000313" key="2">
    <source>
        <dbReference type="EMBL" id="MDI6453731.1"/>
    </source>
</evidence>
<dbReference type="Pfam" id="PF00144">
    <property type="entry name" value="Beta-lactamase"/>
    <property type="match status" value="1"/>
</dbReference>
<dbReference type="PANTHER" id="PTHR43283:SF7">
    <property type="entry name" value="BETA-LACTAMASE-RELATED DOMAIN-CONTAINING PROTEIN"/>
    <property type="match status" value="1"/>
</dbReference>
<accession>A0AAW6UC90</accession>
<dbReference type="EMBL" id="JASCXW010000050">
    <property type="protein sequence ID" value="MDI6453731.1"/>
    <property type="molecule type" value="Genomic_DNA"/>
</dbReference>
<dbReference type="RefSeq" id="WP_282840181.1">
    <property type="nucleotide sequence ID" value="NZ_JASCXW010000050.1"/>
</dbReference>
<dbReference type="InterPro" id="IPR012338">
    <property type="entry name" value="Beta-lactam/transpept-like"/>
</dbReference>
<sequence>MNHLNLDAFKKAVKKHKILTCIIQQEDDVCFSYFSNHKMQKQLQTINSVTKTVVGLLIGIALDEGLISDIDTPIHTYFESYQHLFDDAYKKEITIKHLLTMTDGLDWPEFGEWEYFAPMVFKSDIIAFILSRPCLNHPGEVMNYNSGASHLLGAIIQMVTHETMHSYAKRKLFEPLDISDSKWIEKQGISLASDGLRIKTEDMMKIGELILKDGNNLVPKEWIKTMIQPNKKTYQTLGYYGYHIWVDTFCNINYYYALGYGGQFIVVIPKHRLIISITSRLYKDSMLPMQLVKKHILKSLKIT</sequence>
<gene>
    <name evidence="2" type="ORF">QJ521_09155</name>
</gene>
<evidence type="ECO:0000313" key="3">
    <source>
        <dbReference type="Proteomes" id="UP001431532"/>
    </source>
</evidence>
<evidence type="ECO:0000259" key="1">
    <source>
        <dbReference type="Pfam" id="PF00144"/>
    </source>
</evidence>
<organism evidence="2 3">
    <name type="scientific">Peloplasma aerotolerans</name>
    <dbReference type="NCBI Taxonomy" id="3044389"/>
    <lineage>
        <taxon>Bacteria</taxon>
        <taxon>Bacillati</taxon>
        <taxon>Mycoplasmatota</taxon>
        <taxon>Mollicutes</taxon>
        <taxon>Acholeplasmatales</taxon>
        <taxon>Acholeplasmataceae</taxon>
        <taxon>Peloplasma</taxon>
    </lineage>
</organism>
<dbReference type="InterPro" id="IPR050789">
    <property type="entry name" value="Diverse_Enzym_Activities"/>
</dbReference>
<name>A0AAW6UC90_9MOLU</name>
<protein>
    <submittedName>
        <fullName evidence="2">Serine hydrolase</fullName>
        <ecNumber evidence="2">3.-.-.-</ecNumber>
    </submittedName>
</protein>